<name>A0A2J9VJY2_VIBMI</name>
<dbReference type="EMBL" id="LOSJ02000001">
    <property type="protein sequence ID" value="PNM64090.1"/>
    <property type="molecule type" value="Genomic_DNA"/>
</dbReference>
<gene>
    <name evidence="2" type="ORF">AL544_004030</name>
</gene>
<dbReference type="CDD" id="cd11378">
    <property type="entry name" value="DUF296"/>
    <property type="match status" value="1"/>
</dbReference>
<dbReference type="PANTHER" id="PTHR34988">
    <property type="entry name" value="PROTEIN, PUTATIVE-RELATED"/>
    <property type="match status" value="1"/>
</dbReference>
<dbReference type="Gene3D" id="3.30.1330.80">
    <property type="entry name" value="Hypothetical protein, similar to alpha- acetolactate decarboxylase, domain 2"/>
    <property type="match status" value="1"/>
</dbReference>
<sequence>MIKLIAVRLTQGDDLKQQIAQLVQKHEIHAGSIASCVGCLSQLNIRLADSVSTLQVAAPFEILSLSGTLTNEHCHLHIAVADAQGQVWGGHLLDGNLINTTAELMIHHYPQHHFTRQYDPNTGYSELIVNP</sequence>
<comment type="caution">
    <text evidence="2">The sequence shown here is derived from an EMBL/GenBank/DDBJ whole genome shotgun (WGS) entry which is preliminary data.</text>
</comment>
<dbReference type="InterPro" id="IPR005175">
    <property type="entry name" value="PPC_dom"/>
</dbReference>
<dbReference type="RefSeq" id="WP_000593378.1">
    <property type="nucleotide sequence ID" value="NZ_CAWMSS010000002.1"/>
</dbReference>
<dbReference type="Proteomes" id="UP000053748">
    <property type="component" value="Unassembled WGS sequence"/>
</dbReference>
<dbReference type="PANTHER" id="PTHR34988:SF1">
    <property type="entry name" value="DNA-BINDING PROTEIN"/>
    <property type="match status" value="1"/>
</dbReference>
<dbReference type="OrthoDB" id="552202at2"/>
<evidence type="ECO:0000259" key="1">
    <source>
        <dbReference type="PROSITE" id="PS51742"/>
    </source>
</evidence>
<proteinExistence type="predicted"/>
<evidence type="ECO:0000313" key="3">
    <source>
        <dbReference type="Proteomes" id="UP000053748"/>
    </source>
</evidence>
<keyword evidence="3" id="KW-1185">Reference proteome</keyword>
<reference evidence="2" key="1">
    <citation type="submission" date="2017-12" db="EMBL/GenBank/DDBJ databases">
        <title>FDA dAtabase for Regulatory Grade micrObial Sequences (FDA-ARGOS): Supporting development and validation of Infectious Disease Dx tests.</title>
        <authorList>
            <person name="Hoffmann M."/>
            <person name="Allard M."/>
            <person name="Evans P."/>
            <person name="Brown E."/>
            <person name="Tallon L.J."/>
            <person name="Sadzewicz L."/>
            <person name="Sengamalay N."/>
            <person name="Ott S."/>
            <person name="Godinez A."/>
            <person name="Nagaraj S."/>
            <person name="Vavikolanu K."/>
            <person name="Aluvathingal J."/>
            <person name="Nadendla S."/>
            <person name="Hobson J."/>
            <person name="Sichtig H."/>
        </authorList>
    </citation>
    <scope>NUCLEOTIDE SEQUENCE [LARGE SCALE GENOMIC DNA]</scope>
    <source>
        <strain evidence="2">FDAARGOS_113</strain>
    </source>
</reference>
<dbReference type="PROSITE" id="PS51742">
    <property type="entry name" value="PPC"/>
    <property type="match status" value="1"/>
</dbReference>
<dbReference type="AlphaFoldDB" id="A0A2J9VJY2"/>
<dbReference type="SUPFAM" id="SSF117856">
    <property type="entry name" value="AF0104/ALDC/Ptd012-like"/>
    <property type="match status" value="1"/>
</dbReference>
<accession>A0A2J9VJY2</accession>
<organism evidence="2 3">
    <name type="scientific">Vibrio mimicus</name>
    <dbReference type="NCBI Taxonomy" id="674"/>
    <lineage>
        <taxon>Bacteria</taxon>
        <taxon>Pseudomonadati</taxon>
        <taxon>Pseudomonadota</taxon>
        <taxon>Gammaproteobacteria</taxon>
        <taxon>Vibrionales</taxon>
        <taxon>Vibrionaceae</taxon>
        <taxon>Vibrio</taxon>
    </lineage>
</organism>
<feature type="domain" description="PPC" evidence="1">
    <location>
        <begin position="1"/>
        <end position="130"/>
    </location>
</feature>
<dbReference type="STRING" id="674.VM_16195"/>
<dbReference type="Pfam" id="PF03479">
    <property type="entry name" value="PCC"/>
    <property type="match status" value="1"/>
</dbReference>
<evidence type="ECO:0000313" key="2">
    <source>
        <dbReference type="EMBL" id="PNM64090.1"/>
    </source>
</evidence>
<protein>
    <submittedName>
        <fullName evidence="2">DUF296 domain-containing protein</fullName>
    </submittedName>
</protein>